<keyword evidence="2" id="KW-1133">Transmembrane helix</keyword>
<dbReference type="Gene3D" id="2.40.50.140">
    <property type="entry name" value="Nucleic acid-binding proteins"/>
    <property type="match status" value="1"/>
</dbReference>
<evidence type="ECO:0000313" key="4">
    <source>
        <dbReference type="EMBL" id="MBE7367849.1"/>
    </source>
</evidence>
<protein>
    <submittedName>
        <fullName evidence="4">Cold shock domain-containing protein</fullName>
    </submittedName>
</protein>
<accession>A0ABR9S459</accession>
<dbReference type="InterPro" id="IPR011129">
    <property type="entry name" value="CSD"/>
</dbReference>
<keyword evidence="2" id="KW-0472">Membrane</keyword>
<dbReference type="EMBL" id="JADDIV010000003">
    <property type="protein sequence ID" value="MBE7367849.1"/>
    <property type="molecule type" value="Genomic_DNA"/>
</dbReference>
<sequence length="154" mass="16928">MRFSGKLHKFDEARGFGVIRPDGGGDDLLVHRSALPTPRPALQDALTFEVALDAKGRKRATEVQLPQVAPRAAAVPDRRNEPLQIPELPRERRRNVNLTVVRIVSVLVTVGLLWALGSCMSRDLDRKRPGARKQSMPALEHPPGHAASRRPAAS</sequence>
<feature type="transmembrane region" description="Helical" evidence="2">
    <location>
        <begin position="99"/>
        <end position="117"/>
    </location>
</feature>
<dbReference type="SUPFAM" id="SSF50249">
    <property type="entry name" value="Nucleic acid-binding proteins"/>
    <property type="match status" value="1"/>
</dbReference>
<dbReference type="Proteomes" id="UP000806285">
    <property type="component" value="Unassembled WGS sequence"/>
</dbReference>
<dbReference type="RefSeq" id="WP_193676480.1">
    <property type="nucleotide sequence ID" value="NZ_JADDIV010000003.1"/>
</dbReference>
<keyword evidence="5" id="KW-1185">Reference proteome</keyword>
<feature type="domain" description="CSD" evidence="3">
    <location>
        <begin position="2"/>
        <end position="65"/>
    </location>
</feature>
<name>A0ABR9S459_9BURK</name>
<dbReference type="SMART" id="SM00357">
    <property type="entry name" value="CSP"/>
    <property type="match status" value="1"/>
</dbReference>
<reference evidence="4 5" key="1">
    <citation type="submission" date="2020-10" db="EMBL/GenBank/DDBJ databases">
        <title>Ramlibacter sp. HM2 16S ribosomal RNA gene Genome sequencing and assembly.</title>
        <authorList>
            <person name="Kang M."/>
        </authorList>
    </citation>
    <scope>NUCLEOTIDE SEQUENCE [LARGE SCALE GENOMIC DNA]</scope>
    <source>
        <strain evidence="4 5">HM2</strain>
    </source>
</reference>
<evidence type="ECO:0000256" key="1">
    <source>
        <dbReference type="SAM" id="MobiDB-lite"/>
    </source>
</evidence>
<comment type="caution">
    <text evidence="4">The sequence shown here is derived from an EMBL/GenBank/DDBJ whole genome shotgun (WGS) entry which is preliminary data.</text>
</comment>
<evidence type="ECO:0000313" key="5">
    <source>
        <dbReference type="Proteomes" id="UP000806285"/>
    </source>
</evidence>
<organism evidence="4 5">
    <name type="scientific">Ramlibacter pallidus</name>
    <dbReference type="NCBI Taxonomy" id="2780087"/>
    <lineage>
        <taxon>Bacteria</taxon>
        <taxon>Pseudomonadati</taxon>
        <taxon>Pseudomonadota</taxon>
        <taxon>Betaproteobacteria</taxon>
        <taxon>Burkholderiales</taxon>
        <taxon>Comamonadaceae</taxon>
        <taxon>Ramlibacter</taxon>
    </lineage>
</organism>
<gene>
    <name evidence="4" type="ORF">IM787_09740</name>
</gene>
<dbReference type="InterPro" id="IPR012340">
    <property type="entry name" value="NA-bd_OB-fold"/>
</dbReference>
<proteinExistence type="predicted"/>
<dbReference type="InterPro" id="IPR002059">
    <property type="entry name" value="CSP_DNA-bd"/>
</dbReference>
<keyword evidence="2" id="KW-0812">Transmembrane</keyword>
<dbReference type="PROSITE" id="PS51857">
    <property type="entry name" value="CSD_2"/>
    <property type="match status" value="1"/>
</dbReference>
<evidence type="ECO:0000259" key="3">
    <source>
        <dbReference type="PROSITE" id="PS51857"/>
    </source>
</evidence>
<feature type="region of interest" description="Disordered" evidence="1">
    <location>
        <begin position="124"/>
        <end position="154"/>
    </location>
</feature>
<evidence type="ECO:0000256" key="2">
    <source>
        <dbReference type="SAM" id="Phobius"/>
    </source>
</evidence>